<evidence type="ECO:0000313" key="2">
    <source>
        <dbReference type="EMBL" id="BBB32977.1"/>
    </source>
</evidence>
<dbReference type="KEGG" id="thyd:TTHT_1469"/>
<keyword evidence="1" id="KW-1133">Transmembrane helix</keyword>
<dbReference type="PROSITE" id="PS00409">
    <property type="entry name" value="PROKAR_NTER_METHYL"/>
    <property type="match status" value="1"/>
</dbReference>
<sequence length="136" mass="15682">MRKNAGFTLVEIMVAVAILAIASVAVLRYFSQSLYSLGKSSASTRYSYNLKFYFTEAIRKKNLPITAEDYDDSDSYTFEDSRFRYIFEFEKAPFVEDYDVRLIGIDALKINITVKDKNTGKSVYKGEAYHLFETKK</sequence>
<dbReference type="Pfam" id="PF07963">
    <property type="entry name" value="N_methyl"/>
    <property type="match status" value="1"/>
</dbReference>
<protein>
    <recommendedName>
        <fullName evidence="4">Prepilin-type N-terminal cleavage/methylation domain-containing protein</fullName>
    </recommendedName>
</protein>
<gene>
    <name evidence="2" type="ORF">TTHT_1469</name>
</gene>
<dbReference type="SUPFAM" id="SSF54523">
    <property type="entry name" value="Pili subunits"/>
    <property type="match status" value="1"/>
</dbReference>
<accession>A0A7R6PMT4</accession>
<evidence type="ECO:0000256" key="1">
    <source>
        <dbReference type="SAM" id="Phobius"/>
    </source>
</evidence>
<evidence type="ECO:0000313" key="3">
    <source>
        <dbReference type="Proteomes" id="UP000595564"/>
    </source>
</evidence>
<dbReference type="AlphaFoldDB" id="A0A7R6PMT4"/>
<reference evidence="2 3" key="1">
    <citation type="journal article" date="2012" name="Extremophiles">
        <title>Thermotomaculum hydrothermale gen. nov., sp. nov., a novel heterotrophic thermophile within the phylum Acidobacteria from a deep-sea hydrothermal vent chimney in the Southern Okinawa Trough.</title>
        <authorList>
            <person name="Izumi H."/>
            <person name="Nunoura T."/>
            <person name="Miyazaki M."/>
            <person name="Mino S."/>
            <person name="Toki T."/>
            <person name="Takai K."/>
            <person name="Sako Y."/>
            <person name="Sawabe T."/>
            <person name="Nakagawa S."/>
        </authorList>
    </citation>
    <scope>NUCLEOTIDE SEQUENCE [LARGE SCALE GENOMIC DNA]</scope>
    <source>
        <strain evidence="2 3">AC55</strain>
    </source>
</reference>
<keyword evidence="1" id="KW-0472">Membrane</keyword>
<feature type="transmembrane region" description="Helical" evidence="1">
    <location>
        <begin position="12"/>
        <end position="30"/>
    </location>
</feature>
<dbReference type="InterPro" id="IPR045584">
    <property type="entry name" value="Pilin-like"/>
</dbReference>
<organism evidence="2 3">
    <name type="scientific">Thermotomaculum hydrothermale</name>
    <dbReference type="NCBI Taxonomy" id="981385"/>
    <lineage>
        <taxon>Bacteria</taxon>
        <taxon>Pseudomonadati</taxon>
        <taxon>Acidobacteriota</taxon>
        <taxon>Holophagae</taxon>
        <taxon>Thermotomaculales</taxon>
        <taxon>Thermotomaculaceae</taxon>
        <taxon>Thermotomaculum</taxon>
    </lineage>
</organism>
<dbReference type="Gene3D" id="3.30.700.10">
    <property type="entry name" value="Glycoprotein, Type 4 Pilin"/>
    <property type="match status" value="1"/>
</dbReference>
<keyword evidence="3" id="KW-1185">Reference proteome</keyword>
<evidence type="ECO:0008006" key="4">
    <source>
        <dbReference type="Google" id="ProtNLM"/>
    </source>
</evidence>
<name>A0A7R6PMT4_9BACT</name>
<proteinExistence type="predicted"/>
<dbReference type="Proteomes" id="UP000595564">
    <property type="component" value="Chromosome"/>
</dbReference>
<dbReference type="InterPro" id="IPR012902">
    <property type="entry name" value="N_methyl_site"/>
</dbReference>
<dbReference type="RefSeq" id="WP_201327276.1">
    <property type="nucleotide sequence ID" value="NZ_AP017470.1"/>
</dbReference>
<dbReference type="NCBIfam" id="TIGR02532">
    <property type="entry name" value="IV_pilin_GFxxxE"/>
    <property type="match status" value="1"/>
</dbReference>
<keyword evidence="1" id="KW-0812">Transmembrane</keyword>
<dbReference type="EMBL" id="AP017470">
    <property type="protein sequence ID" value="BBB32977.1"/>
    <property type="molecule type" value="Genomic_DNA"/>
</dbReference>